<feature type="domain" description="Protein kinase" evidence="13">
    <location>
        <begin position="217"/>
        <end position="498"/>
    </location>
</feature>
<evidence type="ECO:0000313" key="15">
    <source>
        <dbReference type="WBParaSite" id="PSAMB.scaffold334size56143.g4743.t1"/>
    </source>
</evidence>
<protein>
    <recommendedName>
        <fullName evidence="2">cyclin-dependent kinase</fullName>
        <ecNumber evidence="2">2.7.11.22</ecNumber>
    </recommendedName>
</protein>
<evidence type="ECO:0000256" key="6">
    <source>
        <dbReference type="ARBA" id="ARBA00022741"/>
    </source>
</evidence>
<dbReference type="FunFam" id="1.10.510.10:FF:000061">
    <property type="entry name" value="Putative cyclin-dependent kinase 17"/>
    <property type="match status" value="1"/>
</dbReference>
<dbReference type="FunFam" id="3.30.200.20:FF:000007">
    <property type="entry name" value="Cyclin-dependent kinase 14, putative"/>
    <property type="match status" value="1"/>
</dbReference>
<dbReference type="PANTHER" id="PTHR24056">
    <property type="entry name" value="CELL DIVISION PROTEIN KINASE"/>
    <property type="match status" value="1"/>
</dbReference>
<dbReference type="InterPro" id="IPR017441">
    <property type="entry name" value="Protein_kinase_ATP_BS"/>
</dbReference>
<accession>A0A914W7M2</accession>
<dbReference type="WBParaSite" id="PSAMB.scaffold334size56143.g4743.t1">
    <property type="protein sequence ID" value="PSAMB.scaffold334size56143.g4743.t1"/>
    <property type="gene ID" value="PSAMB.scaffold334size56143.g4743"/>
</dbReference>
<dbReference type="EC" id="2.7.11.22" evidence="2"/>
<comment type="catalytic activity">
    <reaction evidence="10">
        <text>L-seryl-[protein] + ATP = O-phospho-L-seryl-[protein] + ADP + H(+)</text>
        <dbReference type="Rhea" id="RHEA:17989"/>
        <dbReference type="Rhea" id="RHEA-COMP:9863"/>
        <dbReference type="Rhea" id="RHEA-COMP:11604"/>
        <dbReference type="ChEBI" id="CHEBI:15378"/>
        <dbReference type="ChEBI" id="CHEBI:29999"/>
        <dbReference type="ChEBI" id="CHEBI:30616"/>
        <dbReference type="ChEBI" id="CHEBI:83421"/>
        <dbReference type="ChEBI" id="CHEBI:456216"/>
        <dbReference type="EC" id="2.7.11.22"/>
    </reaction>
</comment>
<dbReference type="GO" id="GO:0005524">
    <property type="term" value="F:ATP binding"/>
    <property type="evidence" value="ECO:0007669"/>
    <property type="project" value="UniProtKB-UniRule"/>
</dbReference>
<dbReference type="PROSITE" id="PS50011">
    <property type="entry name" value="PROTEIN_KINASE_DOM"/>
    <property type="match status" value="1"/>
</dbReference>
<name>A0A914W7M2_9BILA</name>
<evidence type="ECO:0000256" key="11">
    <source>
        <dbReference type="PROSITE-ProRule" id="PRU10141"/>
    </source>
</evidence>
<keyword evidence="6 11" id="KW-0547">Nucleotide-binding</keyword>
<evidence type="ECO:0000256" key="3">
    <source>
        <dbReference type="ARBA" id="ARBA00022527"/>
    </source>
</evidence>
<keyword evidence="7" id="KW-0418">Kinase</keyword>
<feature type="compositionally biased region" description="Acidic residues" evidence="12">
    <location>
        <begin position="58"/>
        <end position="67"/>
    </location>
</feature>
<reference evidence="15" key="1">
    <citation type="submission" date="2022-11" db="UniProtKB">
        <authorList>
            <consortium name="WormBaseParasite"/>
        </authorList>
    </citation>
    <scope>IDENTIFICATION</scope>
</reference>
<feature type="compositionally biased region" description="Basic and acidic residues" evidence="12">
    <location>
        <begin position="1"/>
        <end position="11"/>
    </location>
</feature>
<feature type="region of interest" description="Disordered" evidence="12">
    <location>
        <begin position="1"/>
        <end position="79"/>
    </location>
</feature>
<keyword evidence="4" id="KW-0597">Phosphoprotein</keyword>
<keyword evidence="5" id="KW-0808">Transferase</keyword>
<dbReference type="GO" id="GO:0005634">
    <property type="term" value="C:nucleus"/>
    <property type="evidence" value="ECO:0007669"/>
    <property type="project" value="TreeGrafter"/>
</dbReference>
<evidence type="ECO:0000256" key="1">
    <source>
        <dbReference type="ARBA" id="ARBA00006485"/>
    </source>
</evidence>
<dbReference type="InterPro" id="IPR000719">
    <property type="entry name" value="Prot_kinase_dom"/>
</dbReference>
<feature type="binding site" evidence="11">
    <location>
        <position position="246"/>
    </location>
    <ligand>
        <name>ATP</name>
        <dbReference type="ChEBI" id="CHEBI:30616"/>
    </ligand>
</feature>
<dbReference type="InterPro" id="IPR011009">
    <property type="entry name" value="Kinase-like_dom_sf"/>
</dbReference>
<dbReference type="Pfam" id="PF00069">
    <property type="entry name" value="Pkinase"/>
    <property type="match status" value="1"/>
</dbReference>
<evidence type="ECO:0000313" key="14">
    <source>
        <dbReference type="Proteomes" id="UP000887566"/>
    </source>
</evidence>
<comment type="catalytic activity">
    <reaction evidence="9">
        <text>L-threonyl-[protein] + ATP = O-phospho-L-threonyl-[protein] + ADP + H(+)</text>
        <dbReference type="Rhea" id="RHEA:46608"/>
        <dbReference type="Rhea" id="RHEA-COMP:11060"/>
        <dbReference type="Rhea" id="RHEA-COMP:11605"/>
        <dbReference type="ChEBI" id="CHEBI:15378"/>
        <dbReference type="ChEBI" id="CHEBI:30013"/>
        <dbReference type="ChEBI" id="CHEBI:30616"/>
        <dbReference type="ChEBI" id="CHEBI:61977"/>
        <dbReference type="ChEBI" id="CHEBI:456216"/>
        <dbReference type="EC" id="2.7.11.22"/>
    </reaction>
</comment>
<evidence type="ECO:0000256" key="8">
    <source>
        <dbReference type="ARBA" id="ARBA00022840"/>
    </source>
</evidence>
<comment type="similarity">
    <text evidence="1">Belongs to the protein kinase superfamily. CMGC Ser/Thr protein kinase family. CDC2/CDKX subfamily.</text>
</comment>
<dbReference type="Proteomes" id="UP000887566">
    <property type="component" value="Unplaced"/>
</dbReference>
<feature type="region of interest" description="Disordered" evidence="12">
    <location>
        <begin position="525"/>
        <end position="551"/>
    </location>
</feature>
<evidence type="ECO:0000256" key="4">
    <source>
        <dbReference type="ARBA" id="ARBA00022553"/>
    </source>
</evidence>
<dbReference type="InterPro" id="IPR008271">
    <property type="entry name" value="Ser/Thr_kinase_AS"/>
</dbReference>
<dbReference type="SUPFAM" id="SSF56112">
    <property type="entry name" value="Protein kinase-like (PK-like)"/>
    <property type="match status" value="1"/>
</dbReference>
<keyword evidence="8 11" id="KW-0067">ATP-binding</keyword>
<proteinExistence type="inferred from homology"/>
<dbReference type="GO" id="GO:0005737">
    <property type="term" value="C:cytoplasm"/>
    <property type="evidence" value="ECO:0007669"/>
    <property type="project" value="TreeGrafter"/>
</dbReference>
<sequence>METIAEKREPTKSLYLAAGGAYKKDQMKKSATFHDFCEEDEDEDDDAPVERNGRAGQPDDDDDDSGEDACRSEPVTNGRSRRVNRLESFTNWLQRFSLKRRHVTGQRALIRPSVSLSVVHEGSALGSDGESVEASPCTSDEVTSPERYVVNVKMRTKPTRRWSEQDIQKRLSLPADLRLPLSVVEKLNRTPTLDQPLTRKSRRASLSEIGFGKLETYQKLEKLGEGTYATVYKGRSRLTENYVALKEIRLEQEEGAPCTAIREVSLLRDLRHANVVTLHDIIHTERLLTLVFEYVDRDLKQYMDACGNIMSISNVRIFLIQLLRGLSYCHKRRVLHRDLKPQNLLINQNGELKLADFGLARAKSVPTKTYSHEVVTLWYRPPDVLLGATDYSTHIDMWGVGCILYEMVAGRPFFPGSSAEEQLHLIFRALGTPRPDVHSSICDSKEFKSYAFPRYHAEPLVNHAPRLDADGLDLLAKLLQYEGRKRISAADGMRHQFFRSLPLSIFDVPDNESIFTVPGLHLTRDPGTKSASSMMLHGSRPGKNRRQSMLL</sequence>
<feature type="compositionally biased region" description="Acidic residues" evidence="12">
    <location>
        <begin position="37"/>
        <end position="47"/>
    </location>
</feature>
<keyword evidence="14" id="KW-1185">Reference proteome</keyword>
<dbReference type="SMART" id="SM00220">
    <property type="entry name" value="S_TKc"/>
    <property type="match status" value="1"/>
</dbReference>
<evidence type="ECO:0000256" key="5">
    <source>
        <dbReference type="ARBA" id="ARBA00022679"/>
    </source>
</evidence>
<dbReference type="InterPro" id="IPR050108">
    <property type="entry name" value="CDK"/>
</dbReference>
<evidence type="ECO:0000256" key="9">
    <source>
        <dbReference type="ARBA" id="ARBA00047811"/>
    </source>
</evidence>
<dbReference type="GO" id="GO:0004693">
    <property type="term" value="F:cyclin-dependent protein serine/threonine kinase activity"/>
    <property type="evidence" value="ECO:0007669"/>
    <property type="project" value="UniProtKB-EC"/>
</dbReference>
<dbReference type="PANTHER" id="PTHR24056:SF246">
    <property type="entry name" value="ECDYSONE-INDUCED PROTEIN 63E, ISOFORM N"/>
    <property type="match status" value="1"/>
</dbReference>
<dbReference type="AlphaFoldDB" id="A0A914W7M2"/>
<evidence type="ECO:0000256" key="2">
    <source>
        <dbReference type="ARBA" id="ARBA00012425"/>
    </source>
</evidence>
<organism evidence="14 15">
    <name type="scientific">Plectus sambesii</name>
    <dbReference type="NCBI Taxonomy" id="2011161"/>
    <lineage>
        <taxon>Eukaryota</taxon>
        <taxon>Metazoa</taxon>
        <taxon>Ecdysozoa</taxon>
        <taxon>Nematoda</taxon>
        <taxon>Chromadorea</taxon>
        <taxon>Plectida</taxon>
        <taxon>Plectina</taxon>
        <taxon>Plectoidea</taxon>
        <taxon>Plectidae</taxon>
        <taxon>Plectus</taxon>
    </lineage>
</organism>
<evidence type="ECO:0000256" key="10">
    <source>
        <dbReference type="ARBA" id="ARBA00048367"/>
    </source>
</evidence>
<evidence type="ECO:0000259" key="13">
    <source>
        <dbReference type="PROSITE" id="PS50011"/>
    </source>
</evidence>
<feature type="compositionally biased region" description="Basic residues" evidence="12">
    <location>
        <begin position="540"/>
        <end position="551"/>
    </location>
</feature>
<evidence type="ECO:0000256" key="12">
    <source>
        <dbReference type="SAM" id="MobiDB-lite"/>
    </source>
</evidence>
<dbReference type="Gene3D" id="1.10.510.10">
    <property type="entry name" value="Transferase(Phosphotransferase) domain 1"/>
    <property type="match status" value="1"/>
</dbReference>
<dbReference type="Gene3D" id="3.30.200.20">
    <property type="entry name" value="Phosphorylase Kinase, domain 1"/>
    <property type="match status" value="1"/>
</dbReference>
<dbReference type="PROSITE" id="PS00108">
    <property type="entry name" value="PROTEIN_KINASE_ST"/>
    <property type="match status" value="1"/>
</dbReference>
<evidence type="ECO:0000256" key="7">
    <source>
        <dbReference type="ARBA" id="ARBA00022777"/>
    </source>
</evidence>
<keyword evidence="3" id="KW-0723">Serine/threonine-protein kinase</keyword>
<dbReference type="PROSITE" id="PS00107">
    <property type="entry name" value="PROTEIN_KINASE_ATP"/>
    <property type="match status" value="1"/>
</dbReference>